<dbReference type="PROSITE" id="PS00018">
    <property type="entry name" value="EF_HAND_1"/>
    <property type="match status" value="3"/>
</dbReference>
<dbReference type="PANTHER" id="PTHR23055">
    <property type="entry name" value="CALCIUM BINDING PROTEINS"/>
    <property type="match status" value="1"/>
</dbReference>
<dbReference type="EMBL" id="CAJPDQ010000017">
    <property type="protein sequence ID" value="CAF9922077.1"/>
    <property type="molecule type" value="Genomic_DNA"/>
</dbReference>
<proteinExistence type="inferred from homology"/>
<dbReference type="OrthoDB" id="191686at2759"/>
<dbReference type="InterPro" id="IPR028846">
    <property type="entry name" value="Recoverin"/>
</dbReference>
<feature type="domain" description="EF-hand" evidence="8">
    <location>
        <begin position="96"/>
        <end position="131"/>
    </location>
</feature>
<accession>A0A8H3FB50</accession>
<dbReference type="FunFam" id="1.10.238.10:FF:000009">
    <property type="entry name" value="Visinin-like protein 1"/>
    <property type="match status" value="1"/>
</dbReference>
<evidence type="ECO:0000256" key="6">
    <source>
        <dbReference type="ARBA" id="ARBA00023288"/>
    </source>
</evidence>
<dbReference type="SUPFAM" id="SSF47473">
    <property type="entry name" value="EF-hand"/>
    <property type="match status" value="1"/>
</dbReference>
<evidence type="ECO:0000313" key="10">
    <source>
        <dbReference type="Proteomes" id="UP000664169"/>
    </source>
</evidence>
<reference evidence="9" key="1">
    <citation type="submission" date="2021-03" db="EMBL/GenBank/DDBJ databases">
        <authorList>
            <person name="Tagirdzhanova G."/>
        </authorList>
    </citation>
    <scope>NUCLEOTIDE SEQUENCE</scope>
</reference>
<dbReference type="GO" id="GO:0008047">
    <property type="term" value="F:enzyme activator activity"/>
    <property type="evidence" value="ECO:0007669"/>
    <property type="project" value="UniProtKB-ARBA"/>
</dbReference>
<dbReference type="InterPro" id="IPR002048">
    <property type="entry name" value="EF_hand_dom"/>
</dbReference>
<evidence type="ECO:0000256" key="2">
    <source>
        <dbReference type="ARBA" id="ARBA00022707"/>
    </source>
</evidence>
<organism evidence="9 10">
    <name type="scientific">Gomphillus americanus</name>
    <dbReference type="NCBI Taxonomy" id="1940652"/>
    <lineage>
        <taxon>Eukaryota</taxon>
        <taxon>Fungi</taxon>
        <taxon>Dikarya</taxon>
        <taxon>Ascomycota</taxon>
        <taxon>Pezizomycotina</taxon>
        <taxon>Lecanoromycetes</taxon>
        <taxon>OSLEUM clade</taxon>
        <taxon>Ostropomycetidae</taxon>
        <taxon>Ostropales</taxon>
        <taxon>Graphidaceae</taxon>
        <taxon>Gomphilloideae</taxon>
        <taxon>Gomphillus</taxon>
    </lineage>
</organism>
<dbReference type="InterPro" id="IPR011992">
    <property type="entry name" value="EF-hand-dom_pair"/>
</dbReference>
<evidence type="ECO:0000256" key="7">
    <source>
        <dbReference type="ARBA" id="ARBA00071944"/>
    </source>
</evidence>
<evidence type="ECO:0000256" key="3">
    <source>
        <dbReference type="ARBA" id="ARBA00022723"/>
    </source>
</evidence>
<dbReference type="SMART" id="SM00054">
    <property type="entry name" value="EFh"/>
    <property type="match status" value="3"/>
</dbReference>
<evidence type="ECO:0000256" key="1">
    <source>
        <dbReference type="ARBA" id="ARBA00006049"/>
    </source>
</evidence>
<keyword evidence="4" id="KW-0677">Repeat</keyword>
<gene>
    <name evidence="9" type="primary">NCS1</name>
    <name evidence="9" type="ORF">GOMPHAMPRED_002484</name>
</gene>
<dbReference type="Gene3D" id="1.10.238.10">
    <property type="entry name" value="EF-hand"/>
    <property type="match status" value="1"/>
</dbReference>
<comment type="caution">
    <text evidence="9">The sequence shown here is derived from an EMBL/GenBank/DDBJ whole genome shotgun (WGS) entry which is preliminary data.</text>
</comment>
<name>A0A8H3FB50_9LECA</name>
<dbReference type="Pfam" id="PF00036">
    <property type="entry name" value="EF-hand_1"/>
    <property type="match status" value="1"/>
</dbReference>
<dbReference type="GO" id="GO:0005509">
    <property type="term" value="F:calcium ion binding"/>
    <property type="evidence" value="ECO:0007669"/>
    <property type="project" value="InterPro"/>
</dbReference>
<evidence type="ECO:0000256" key="4">
    <source>
        <dbReference type="ARBA" id="ARBA00022737"/>
    </source>
</evidence>
<keyword evidence="3" id="KW-0479">Metal-binding</keyword>
<keyword evidence="10" id="KW-1185">Reference proteome</keyword>
<dbReference type="Pfam" id="PF13499">
    <property type="entry name" value="EF-hand_7"/>
    <property type="match status" value="1"/>
</dbReference>
<dbReference type="PRINTS" id="PR00450">
    <property type="entry name" value="RECOVERIN"/>
</dbReference>
<evidence type="ECO:0000259" key="8">
    <source>
        <dbReference type="PROSITE" id="PS50222"/>
    </source>
</evidence>
<dbReference type="GO" id="GO:0016020">
    <property type="term" value="C:membrane"/>
    <property type="evidence" value="ECO:0007669"/>
    <property type="project" value="TreeGrafter"/>
</dbReference>
<sequence length="190" mass="21846">MGNRPSKLSKEDIKQIQESTHFEKKEIQQWYKGFLKDCPSGKLSEGGFQNIYHQFFPNGDSKDFASRVFHVFDMDGSGEIDFKEFICALSVTSRGTVEDKLDWAFQLYDLDKDGRISYSEMLQIVQAIYKMVGSMVQLPNDEDTPEKRVKKIFAMMDKDENGYLDKAEFKEGSQRDETIVSALSLYDGLV</sequence>
<protein>
    <recommendedName>
        <fullName evidence="7">Calcium-binding protein NCS-1</fullName>
    </recommendedName>
</protein>
<comment type="similarity">
    <text evidence="1">Belongs to the recoverin family.</text>
</comment>
<dbReference type="InterPro" id="IPR018247">
    <property type="entry name" value="EF_Hand_1_Ca_BS"/>
</dbReference>
<dbReference type="CDD" id="cd00051">
    <property type="entry name" value="EFh"/>
    <property type="match status" value="2"/>
</dbReference>
<dbReference type="PANTHER" id="PTHR23055:SF178">
    <property type="entry name" value="NEUROCALCIN HOMOLOG"/>
    <property type="match status" value="1"/>
</dbReference>
<keyword evidence="5" id="KW-0106">Calcium</keyword>
<evidence type="ECO:0000256" key="5">
    <source>
        <dbReference type="ARBA" id="ARBA00022837"/>
    </source>
</evidence>
<dbReference type="AlphaFoldDB" id="A0A8H3FB50"/>
<dbReference type="Proteomes" id="UP000664169">
    <property type="component" value="Unassembled WGS sequence"/>
</dbReference>
<feature type="domain" description="EF-hand" evidence="8">
    <location>
        <begin position="60"/>
        <end position="95"/>
    </location>
</feature>
<dbReference type="PROSITE" id="PS50222">
    <property type="entry name" value="EF_HAND_2"/>
    <property type="match status" value="3"/>
</dbReference>
<dbReference type="GO" id="GO:0005829">
    <property type="term" value="C:cytosol"/>
    <property type="evidence" value="ECO:0007669"/>
    <property type="project" value="TreeGrafter"/>
</dbReference>
<evidence type="ECO:0000313" key="9">
    <source>
        <dbReference type="EMBL" id="CAF9922077.1"/>
    </source>
</evidence>
<feature type="domain" description="EF-hand" evidence="8">
    <location>
        <begin position="144"/>
        <end position="179"/>
    </location>
</feature>
<keyword evidence="2" id="KW-0519">Myristate</keyword>
<keyword evidence="6" id="KW-0449">Lipoprotein</keyword>